<dbReference type="AlphaFoldDB" id="I7KKC3"/>
<gene>
    <name evidence="2" type="ORF">BN53_09025</name>
</gene>
<reference evidence="2 3" key="1">
    <citation type="submission" date="2012-06" db="EMBL/GenBank/DDBJ databases">
        <title>Draft Genome Sequence of Lactobacillus pasteurii CRBIP 24.76T.</title>
        <authorList>
            <person name="Cousin S."/>
            <person name="Bouchier C."/>
            <person name="Loux V."/>
            <person name="Ma L."/>
            <person name="Creno S."/>
            <person name="Bizet C."/>
            <person name="Clermont D."/>
        </authorList>
    </citation>
    <scope>NUCLEOTIDE SEQUENCE [LARGE SCALE GENOMIC DNA]</scope>
    <source>
        <strain evidence="3">CRBIP 24.76T</strain>
    </source>
</reference>
<dbReference type="RefSeq" id="WP_009558892.1">
    <property type="nucleotide sequence ID" value="NZ_AYZN01000004.1"/>
</dbReference>
<dbReference type="EMBL" id="CAKD01000001">
    <property type="protein sequence ID" value="CCI84344.1"/>
    <property type="molecule type" value="Genomic_DNA"/>
</dbReference>
<organism evidence="2 3">
    <name type="scientific">Lactobacillus pasteurii DSM 23907 = CRBIP 24.76</name>
    <dbReference type="NCBI Taxonomy" id="1423790"/>
    <lineage>
        <taxon>Bacteria</taxon>
        <taxon>Bacillati</taxon>
        <taxon>Bacillota</taxon>
        <taxon>Bacilli</taxon>
        <taxon>Lactobacillales</taxon>
        <taxon>Lactobacillaceae</taxon>
        <taxon>Lactobacillus</taxon>
    </lineage>
</organism>
<proteinExistence type="inferred from homology"/>
<dbReference type="InterPro" id="IPR026893">
    <property type="entry name" value="Tyr/Ser_Pase_IphP-type"/>
</dbReference>
<dbReference type="PANTHER" id="PTHR31126">
    <property type="entry name" value="TYROSINE-PROTEIN PHOSPHATASE"/>
    <property type="match status" value="1"/>
</dbReference>
<dbReference type="OrthoDB" id="1188001at2"/>
<evidence type="ECO:0000313" key="2">
    <source>
        <dbReference type="EMBL" id="CCI84344.1"/>
    </source>
</evidence>
<protein>
    <submittedName>
        <fullName evidence="2">Protein-tyrosine phosphatase</fullName>
        <ecNumber evidence="2">3.1.3.48</ecNumber>
    </submittedName>
</protein>
<dbReference type="GO" id="GO:0004725">
    <property type="term" value="F:protein tyrosine phosphatase activity"/>
    <property type="evidence" value="ECO:0007669"/>
    <property type="project" value="UniProtKB-EC"/>
</dbReference>
<dbReference type="Gene3D" id="3.90.190.10">
    <property type="entry name" value="Protein tyrosine phosphatase superfamily"/>
    <property type="match status" value="1"/>
</dbReference>
<sequence>MVKPIVLPLRTVRNPRDLGGYIGLDGRKIKAHRLIRSGKVNGISAEDKRVLREYGLNTIIDLRSPMERKNCPDDAIEQVEHFDYSVSNEDNTKGGINDLEKAFKMYRQDQYAGFHLMCQRYRDYVLKEHSQNSMHKILESLVNNRQGATLYHCSEGKDRTGFVTLILLYILGVDLEVIRQDYLYSNLVLSDYRAKRDKQFALEGENDKFRANMRVLGSVSDAFLDTTLITINEEFGGLDAFIRNQLDVSADFQAALQDLYLEKN</sequence>
<comment type="similarity">
    <text evidence="1">Belongs to the protein-tyrosine phosphatase family.</text>
</comment>
<dbReference type="STRING" id="1423790.BN53_09025"/>
<name>I7KKC3_9LACO</name>
<keyword evidence="2" id="KW-0378">Hydrolase</keyword>
<dbReference type="InterPro" id="IPR029021">
    <property type="entry name" value="Prot-tyrosine_phosphatase-like"/>
</dbReference>
<dbReference type="Pfam" id="PF13350">
    <property type="entry name" value="Y_phosphatase3"/>
    <property type="match status" value="1"/>
</dbReference>
<comment type="caution">
    <text evidence="2">The sequence shown here is derived from an EMBL/GenBank/DDBJ whole genome shotgun (WGS) entry which is preliminary data.</text>
</comment>
<dbReference type="EC" id="3.1.3.48" evidence="2"/>
<evidence type="ECO:0000256" key="1">
    <source>
        <dbReference type="ARBA" id="ARBA00009580"/>
    </source>
</evidence>
<dbReference type="PANTHER" id="PTHR31126:SF1">
    <property type="entry name" value="TYROSINE SPECIFIC PROTEIN PHOSPHATASES DOMAIN-CONTAINING PROTEIN"/>
    <property type="match status" value="1"/>
</dbReference>
<dbReference type="Proteomes" id="UP000009311">
    <property type="component" value="Unassembled WGS sequence"/>
</dbReference>
<keyword evidence="3" id="KW-1185">Reference proteome</keyword>
<dbReference type="eggNOG" id="COG2365">
    <property type="taxonomic scope" value="Bacteria"/>
</dbReference>
<accession>I7KKC3</accession>
<dbReference type="SUPFAM" id="SSF52799">
    <property type="entry name" value="(Phosphotyrosine protein) phosphatases II"/>
    <property type="match status" value="1"/>
</dbReference>
<evidence type="ECO:0000313" key="3">
    <source>
        <dbReference type="Proteomes" id="UP000009311"/>
    </source>
</evidence>